<keyword evidence="2" id="KW-1185">Reference proteome</keyword>
<dbReference type="OrthoDB" id="1092058at2"/>
<accession>A0A1H7EVC8</accession>
<reference evidence="2" key="1">
    <citation type="submission" date="2016-10" db="EMBL/GenBank/DDBJ databases">
        <authorList>
            <person name="Varghese N."/>
            <person name="Submissions S."/>
        </authorList>
    </citation>
    <scope>NUCLEOTIDE SEQUENCE [LARGE SCALE GENOMIC DNA]</scope>
    <source>
        <strain evidence="2">Jip14</strain>
    </source>
</reference>
<dbReference type="STRING" id="332977.SAMN05421740_10133"/>
<name>A0A1H7EVC8_9SPHI</name>
<dbReference type="AlphaFoldDB" id="A0A1H7EVC8"/>
<dbReference type="EMBL" id="FNZR01000001">
    <property type="protein sequence ID" value="SEK17791.1"/>
    <property type="molecule type" value="Genomic_DNA"/>
</dbReference>
<gene>
    <name evidence="1" type="ORF">SAMN05421740_10133</name>
</gene>
<dbReference type="Proteomes" id="UP000198916">
    <property type="component" value="Unassembled WGS sequence"/>
</dbReference>
<dbReference type="RefSeq" id="WP_090601834.1">
    <property type="nucleotide sequence ID" value="NZ_FNZR01000001.1"/>
</dbReference>
<organism evidence="1 2">
    <name type="scientific">Parapedobacter koreensis</name>
    <dbReference type="NCBI Taxonomy" id="332977"/>
    <lineage>
        <taxon>Bacteria</taxon>
        <taxon>Pseudomonadati</taxon>
        <taxon>Bacteroidota</taxon>
        <taxon>Sphingobacteriia</taxon>
        <taxon>Sphingobacteriales</taxon>
        <taxon>Sphingobacteriaceae</taxon>
        <taxon>Parapedobacter</taxon>
    </lineage>
</organism>
<proteinExistence type="predicted"/>
<evidence type="ECO:0000313" key="1">
    <source>
        <dbReference type="EMBL" id="SEK17791.1"/>
    </source>
</evidence>
<evidence type="ECO:0000313" key="2">
    <source>
        <dbReference type="Proteomes" id="UP000198916"/>
    </source>
</evidence>
<protein>
    <submittedName>
        <fullName evidence="1">Uncharacterized protein</fullName>
    </submittedName>
</protein>
<sequence length="175" mass="19372">MKRFIPVLPLLFLANWLTIGVQGQPREDYRLIAGTSFTQAKNVYLLTLIEADQLVRKVIESDAVLAGLGQAKRQRLAESLTACGDSAACYAAAMPFTSAEIDSVAMRLAELARREAVLQQLVENHLMPSGAYQRYVNDDLAEWFAAAWRQDARTVNHIIAVYAQGKKSCLETGKN</sequence>